<organism evidence="2 3">
    <name type="scientific">Actinokineospora cianjurensis</name>
    <dbReference type="NCBI Taxonomy" id="585224"/>
    <lineage>
        <taxon>Bacteria</taxon>
        <taxon>Bacillati</taxon>
        <taxon>Actinomycetota</taxon>
        <taxon>Actinomycetes</taxon>
        <taxon>Pseudonocardiales</taxon>
        <taxon>Pseudonocardiaceae</taxon>
        <taxon>Actinokineospora</taxon>
    </lineage>
</organism>
<dbReference type="EMBL" id="RCDD01000012">
    <property type="protein sequence ID" value="RLK53612.1"/>
    <property type="molecule type" value="Genomic_DNA"/>
</dbReference>
<dbReference type="NCBIfam" id="NF041216">
    <property type="entry name" value="CU044_2847_fam"/>
    <property type="match status" value="1"/>
</dbReference>
<protein>
    <recommendedName>
        <fullName evidence="1">Trypsin-co-occurring domain-containing protein</fullName>
    </recommendedName>
</protein>
<dbReference type="AlphaFoldDB" id="A0A421AVH7"/>
<keyword evidence="3" id="KW-1185">Reference proteome</keyword>
<evidence type="ECO:0000313" key="3">
    <source>
        <dbReference type="Proteomes" id="UP000282454"/>
    </source>
</evidence>
<evidence type="ECO:0000313" key="2">
    <source>
        <dbReference type="EMBL" id="RLK53612.1"/>
    </source>
</evidence>
<gene>
    <name evidence="2" type="ORF">CLV68_6686</name>
</gene>
<dbReference type="InterPro" id="IPR045794">
    <property type="entry name" value="Trypco1"/>
</dbReference>
<comment type="caution">
    <text evidence="2">The sequence shown here is derived from an EMBL/GenBank/DDBJ whole genome shotgun (WGS) entry which is preliminary data.</text>
</comment>
<accession>A0A421AVH7</accession>
<name>A0A421AVH7_9PSEU</name>
<dbReference type="Proteomes" id="UP000282454">
    <property type="component" value="Unassembled WGS sequence"/>
</dbReference>
<feature type="domain" description="Trypsin-co-occurring" evidence="1">
    <location>
        <begin position="18"/>
        <end position="111"/>
    </location>
</feature>
<sequence>MSPVDDEGKPVSEFVEYRLDGGGTVSIEVEEQPGMARAGRAATVLREATETLDQALANVRAAASAALGQFRAMANSPDEIEIKFGVKLDVQAGAVIARTGLQGQFEVKLKWIRSEAEDEVPDPEG</sequence>
<proteinExistence type="predicted"/>
<reference evidence="2 3" key="1">
    <citation type="submission" date="2018-10" db="EMBL/GenBank/DDBJ databases">
        <title>Genomic Encyclopedia of Archaeal and Bacterial Type Strains, Phase II (KMG-II): from individual species to whole genera.</title>
        <authorList>
            <person name="Goeker M."/>
        </authorList>
    </citation>
    <scope>NUCLEOTIDE SEQUENCE [LARGE SCALE GENOMIC DNA]</scope>
    <source>
        <strain evidence="2 3">DSM 45657</strain>
    </source>
</reference>
<dbReference type="Pfam" id="PF19493">
    <property type="entry name" value="Trypco1"/>
    <property type="match status" value="1"/>
</dbReference>
<evidence type="ECO:0000259" key="1">
    <source>
        <dbReference type="Pfam" id="PF19493"/>
    </source>
</evidence>